<dbReference type="InterPro" id="IPR052182">
    <property type="entry name" value="Glycogen/Maltodextrin_Phosph"/>
</dbReference>
<organism evidence="2 3">
    <name type="scientific">Paenibacillus chartarius</name>
    <dbReference type="NCBI Taxonomy" id="747481"/>
    <lineage>
        <taxon>Bacteria</taxon>
        <taxon>Bacillati</taxon>
        <taxon>Bacillota</taxon>
        <taxon>Bacilli</taxon>
        <taxon>Bacillales</taxon>
        <taxon>Paenibacillaceae</taxon>
        <taxon>Paenibacillus</taxon>
    </lineage>
</organism>
<evidence type="ECO:0000313" key="2">
    <source>
        <dbReference type="EMBL" id="MFC0212240.1"/>
    </source>
</evidence>
<evidence type="ECO:0000313" key="3">
    <source>
        <dbReference type="Proteomes" id="UP001589776"/>
    </source>
</evidence>
<comment type="similarity">
    <text evidence="1">Belongs to the glycogen phosphorylase family.</text>
</comment>
<dbReference type="InterPro" id="IPR000811">
    <property type="entry name" value="Glyco_trans_35"/>
</dbReference>
<gene>
    <name evidence="2" type="primary">glgP</name>
    <name evidence="2" type="ORF">ACFFK0_07170</name>
</gene>
<dbReference type="Pfam" id="PF00343">
    <property type="entry name" value="Phosphorylase"/>
    <property type="match status" value="1"/>
</dbReference>
<evidence type="ECO:0000256" key="1">
    <source>
        <dbReference type="ARBA" id="ARBA00006047"/>
    </source>
</evidence>
<comment type="caution">
    <text evidence="2">The sequence shown here is derived from an EMBL/GenBank/DDBJ whole genome shotgun (WGS) entry which is preliminary data.</text>
</comment>
<keyword evidence="3" id="KW-1185">Reference proteome</keyword>
<dbReference type="RefSeq" id="WP_377469361.1">
    <property type="nucleotide sequence ID" value="NZ_JBHLWN010000027.1"/>
</dbReference>
<reference evidence="2 3" key="1">
    <citation type="submission" date="2024-09" db="EMBL/GenBank/DDBJ databases">
        <authorList>
            <person name="Sun Q."/>
            <person name="Mori K."/>
        </authorList>
    </citation>
    <scope>NUCLEOTIDE SEQUENCE [LARGE SCALE GENOMIC DNA]</scope>
    <source>
        <strain evidence="2 3">CCM 7759</strain>
    </source>
</reference>
<name>A0ABV6DHW6_9BACL</name>
<dbReference type="Proteomes" id="UP001589776">
    <property type="component" value="Unassembled WGS sequence"/>
</dbReference>
<dbReference type="Gene3D" id="3.40.50.2000">
    <property type="entry name" value="Glycogen Phosphorylase B"/>
    <property type="match status" value="3"/>
</dbReference>
<dbReference type="PIRSF" id="PIRSF000460">
    <property type="entry name" value="Pprylas_GlgP"/>
    <property type="match status" value="1"/>
</dbReference>
<dbReference type="EMBL" id="JBHLWN010000027">
    <property type="protein sequence ID" value="MFC0212240.1"/>
    <property type="molecule type" value="Genomic_DNA"/>
</dbReference>
<dbReference type="PANTHER" id="PTHR42655">
    <property type="entry name" value="GLYCOGEN PHOSPHORYLASE"/>
    <property type="match status" value="1"/>
</dbReference>
<dbReference type="SUPFAM" id="SSF53756">
    <property type="entry name" value="UDP-Glycosyltransferase/glycogen phosphorylase"/>
    <property type="match status" value="1"/>
</dbReference>
<dbReference type="InterPro" id="IPR011834">
    <property type="entry name" value="Agluc_phsphrylas"/>
</dbReference>
<protein>
    <submittedName>
        <fullName evidence="2">Alpha-glucan family phosphorylase</fullName>
    </submittedName>
</protein>
<proteinExistence type="inferred from homology"/>
<dbReference type="PANTHER" id="PTHR42655:SF1">
    <property type="entry name" value="GLYCOGEN PHOSPHORYLASE"/>
    <property type="match status" value="1"/>
</dbReference>
<accession>A0ABV6DHW6</accession>
<sequence>MTHKVAYFCAEFGIDEALPIYSGGLGVLAGDHIKAANDLDLPLIGVGIFYSRGYFQQRIREDGVQEHMHPALDTSKLPIELVTGLDGLPLIIEVPIAGRRVCLKAWRTDVGKIPVYLLNSDVEPNSEYDRRLTDTLYASDPDIRISQEMILGIGGVRLLNALGIVPDVWHMNEGHSAFLTLERIRGYSAEGVPFDTALEAVRACTIFTTHTPVPAGHDTFPIAMMDRFFGDYYWQLGADREKILALGRIGDRFNMTRLAVSASSKVNGVSKLHAEVTKGLFHQWMPHIPQADIAVDAVTNGIHIGTWLSSGMKELFDRHLRSDWDTNTSEPGTWAPVRDIPEEQVWNTHLQAKESMLQELGLPSNLKNMLTIGFARRFATYKRALLAFQDLDRLDKIVNDPHQPVCFVFSGKAHPADGPGQSLIRSIVEIAKQERFRNRIFVVENYDIGRAKKLVQGVDVWLNTPEKPMEASGTSGQKAAVNGVINLSVRDGWWDEGYNGRNGWAIDGAQSGDSEERFRSDSSTLYRLLEKEIVPLFYRRDDRAVPAGWVGRMKESICSLAPVYNTHRMVSEYWNRLYVPIMERGQRFTAAGLEIAGKVAAYKAFIRNHWQQVTVQDLQMSSFQATKIGLTKTLIQAKVHLGPIWVKDVCVEAVGSDGKGGIRKVELAKKKELDKGLYVYEGELLESIDALWKSTANVRVTPISRDFSHDFEMELAAWG</sequence>
<dbReference type="NCBIfam" id="TIGR02094">
    <property type="entry name" value="more_P_ylases"/>
    <property type="match status" value="2"/>
</dbReference>